<dbReference type="PANTHER" id="PTHR31917:SF58">
    <property type="entry name" value="AGENET AND BROMO-ADJACENT HOMOLOGY (BAH) DOMAIN-CONTAINING PROTEIN"/>
    <property type="match status" value="1"/>
</dbReference>
<dbReference type="CDD" id="cd20405">
    <property type="entry name" value="Tudor_Agenet_AtDUF_rpt1_3"/>
    <property type="match status" value="1"/>
</dbReference>
<feature type="region of interest" description="Disordered" evidence="1">
    <location>
        <begin position="735"/>
        <end position="754"/>
    </location>
</feature>
<dbReference type="Proteomes" id="UP001497480">
    <property type="component" value="Unassembled WGS sequence"/>
</dbReference>
<dbReference type="InterPro" id="IPR001025">
    <property type="entry name" value="BAH_dom"/>
</dbReference>
<dbReference type="PANTHER" id="PTHR31917">
    <property type="entry name" value="AGENET DOMAIN-CONTAINING PROTEIN-RELATED"/>
    <property type="match status" value="1"/>
</dbReference>
<dbReference type="AlphaFoldDB" id="A0AAV1WF68"/>
<sequence length="854" mass="94062">MERLAGSSAATTSYQGYVSWEEVFVSSEKGKRVVHYFLKRRSGDSDLAVIGKEKSLRHMHYRYALRNPSLGPYLKLKSRRELIDWLDSIVSDSSAEDVSHAADAMKAEEHGCGSEIQSLKDNQSWKLSLFTKEFTWLGSPWTCRKRRNHYQSFKRNGFQISVYDFVYILAEEDKHLVAYLEDLYEDSRGNKMVMVRWFHKIDEVSIVLPHSFSDREVFFSHYLQDLSVECIDGLASVLSPQHYKKFQNEAHYTHLEPFVCEHQFGDNGVKPFDITQIRGYWKQEILRYMYTPSDLKSNGSSGQSKSNGSSEQSKSNGSSGQSKSNGSSEQSKSNGSSGQSKSNGSSGQSKSNGSSGQSKSNGSSGQSKSNGSSGQSKSNGSSGQSKSNGSSGQSKSNGSSGQSKSNVSSGQSKSNVSSGQSKSNVSSGQSKSNVSSGQSKSNVSSGKSKSNGSSGQSKSNGSSGQSKSSGRSGKSKSNGSSGKSDNSSELEENLQCANGIRPKKRQRCTKVEVKEPVDIATLQLENLTCNKINMKISAGNNSPKIVDPSTLANVIETSVTSQYFVVGSDVEVLSQDSGIRGCWFRASVIKKHKDKVKVQYQDVQDAVDESKKLEEWVPASRVAMPDDMGLRMHGRTKIRPAQDSNEHKISWLGGVGSIVDAWWHDGWWEGIVVLEESDAKYHVYFPGEKVVSTFGPDKLRHSQDWSGNGWVNMKERPDLVTSILSTLKTKQESSKSYDSKSTVASGDRVQSKQSDTCLDKPRKFEVVPDLLKNDLFPQLKWMTKKRRQYTSCVKLPCSDSNRNKSPKVMESDSSDCFVIPASIKVDHEDYNYGGDPSIYSSSAVPSLTNLVMCR</sequence>
<gene>
    <name evidence="3" type="ORF">LLUT_LOCUS9044</name>
</gene>
<dbReference type="InterPro" id="IPR008395">
    <property type="entry name" value="Agenet-like_dom"/>
</dbReference>
<proteinExistence type="predicted"/>
<dbReference type="Pfam" id="PF05641">
    <property type="entry name" value="Agenet"/>
    <property type="match status" value="1"/>
</dbReference>
<dbReference type="InterPro" id="IPR014002">
    <property type="entry name" value="Agenet_dom_plant"/>
</dbReference>
<dbReference type="PROSITE" id="PS51038">
    <property type="entry name" value="BAH"/>
    <property type="match status" value="1"/>
</dbReference>
<dbReference type="Gene3D" id="2.30.30.490">
    <property type="match status" value="1"/>
</dbReference>
<dbReference type="EMBL" id="CAXHTB010000006">
    <property type="protein sequence ID" value="CAL0307984.1"/>
    <property type="molecule type" value="Genomic_DNA"/>
</dbReference>
<name>A0AAV1WF68_LUPLU</name>
<comment type="caution">
    <text evidence="3">The sequence shown here is derived from an EMBL/GenBank/DDBJ whole genome shotgun (WGS) entry which is preliminary data.</text>
</comment>
<evidence type="ECO:0000259" key="2">
    <source>
        <dbReference type="PROSITE" id="PS51038"/>
    </source>
</evidence>
<organism evidence="3 4">
    <name type="scientific">Lupinus luteus</name>
    <name type="common">European yellow lupine</name>
    <dbReference type="NCBI Taxonomy" id="3873"/>
    <lineage>
        <taxon>Eukaryota</taxon>
        <taxon>Viridiplantae</taxon>
        <taxon>Streptophyta</taxon>
        <taxon>Embryophyta</taxon>
        <taxon>Tracheophyta</taxon>
        <taxon>Spermatophyta</taxon>
        <taxon>Magnoliopsida</taxon>
        <taxon>eudicotyledons</taxon>
        <taxon>Gunneridae</taxon>
        <taxon>Pentapetalae</taxon>
        <taxon>rosids</taxon>
        <taxon>fabids</taxon>
        <taxon>Fabales</taxon>
        <taxon>Fabaceae</taxon>
        <taxon>Papilionoideae</taxon>
        <taxon>50 kb inversion clade</taxon>
        <taxon>genistoids sensu lato</taxon>
        <taxon>core genistoids</taxon>
        <taxon>Genisteae</taxon>
        <taxon>Lupinus</taxon>
    </lineage>
</organism>
<feature type="domain" description="BAH" evidence="2">
    <location>
        <begin position="158"/>
        <end position="275"/>
    </location>
</feature>
<dbReference type="Pfam" id="PF01426">
    <property type="entry name" value="BAH"/>
    <property type="match status" value="1"/>
</dbReference>
<dbReference type="SMART" id="SM00743">
    <property type="entry name" value="Agenet"/>
    <property type="match status" value="2"/>
</dbReference>
<evidence type="ECO:0000313" key="4">
    <source>
        <dbReference type="Proteomes" id="UP001497480"/>
    </source>
</evidence>
<dbReference type="SMART" id="SM00439">
    <property type="entry name" value="BAH"/>
    <property type="match status" value="1"/>
</dbReference>
<accession>A0AAV1WF68</accession>
<feature type="region of interest" description="Disordered" evidence="1">
    <location>
        <begin position="295"/>
        <end position="498"/>
    </location>
</feature>
<dbReference type="GO" id="GO:0003682">
    <property type="term" value="F:chromatin binding"/>
    <property type="evidence" value="ECO:0007669"/>
    <property type="project" value="InterPro"/>
</dbReference>
<evidence type="ECO:0000256" key="1">
    <source>
        <dbReference type="SAM" id="MobiDB-lite"/>
    </source>
</evidence>
<dbReference type="InterPro" id="IPR043151">
    <property type="entry name" value="BAH_sf"/>
</dbReference>
<keyword evidence="4" id="KW-1185">Reference proteome</keyword>
<reference evidence="3 4" key="1">
    <citation type="submission" date="2024-03" db="EMBL/GenBank/DDBJ databases">
        <authorList>
            <person name="Martinez-Hernandez J."/>
        </authorList>
    </citation>
    <scope>NUCLEOTIDE SEQUENCE [LARGE SCALE GENOMIC DNA]</scope>
</reference>
<feature type="compositionally biased region" description="Low complexity" evidence="1">
    <location>
        <begin position="296"/>
        <end position="487"/>
    </location>
</feature>
<protein>
    <recommendedName>
        <fullName evidence="2">BAH domain-containing protein</fullName>
    </recommendedName>
</protein>
<evidence type="ECO:0000313" key="3">
    <source>
        <dbReference type="EMBL" id="CAL0307984.1"/>
    </source>
</evidence>